<evidence type="ECO:0000259" key="6">
    <source>
        <dbReference type="Pfam" id="PF01494"/>
    </source>
</evidence>
<dbReference type="PANTHER" id="PTHR46720:SF3">
    <property type="entry name" value="FAD-BINDING DOMAIN-CONTAINING PROTEIN-RELATED"/>
    <property type="match status" value="1"/>
</dbReference>
<dbReference type="InterPro" id="IPR051104">
    <property type="entry name" value="FAD_monoxygenase"/>
</dbReference>
<dbReference type="EMBL" id="MU864382">
    <property type="protein sequence ID" value="KAK4188881.1"/>
    <property type="molecule type" value="Genomic_DNA"/>
</dbReference>
<keyword evidence="5" id="KW-0812">Transmembrane</keyword>
<keyword evidence="4" id="KW-0560">Oxidoreductase</keyword>
<feature type="transmembrane region" description="Helical" evidence="5">
    <location>
        <begin position="12"/>
        <end position="33"/>
    </location>
</feature>
<comment type="similarity">
    <text evidence="1">Belongs to the paxM FAD-dependent monooxygenase family.</text>
</comment>
<dbReference type="InterPro" id="IPR002938">
    <property type="entry name" value="FAD-bd"/>
</dbReference>
<keyword evidence="5" id="KW-1133">Transmembrane helix</keyword>
<evidence type="ECO:0000313" key="7">
    <source>
        <dbReference type="EMBL" id="KAK4188881.1"/>
    </source>
</evidence>
<dbReference type="GO" id="GO:0044550">
    <property type="term" value="P:secondary metabolite biosynthetic process"/>
    <property type="evidence" value="ECO:0007669"/>
    <property type="project" value="TreeGrafter"/>
</dbReference>
<dbReference type="Proteomes" id="UP001302126">
    <property type="component" value="Unassembled WGS sequence"/>
</dbReference>
<reference evidence="7" key="1">
    <citation type="journal article" date="2023" name="Mol. Phylogenet. Evol.">
        <title>Genome-scale phylogeny and comparative genomics of the fungal order Sordariales.</title>
        <authorList>
            <person name="Hensen N."/>
            <person name="Bonometti L."/>
            <person name="Westerberg I."/>
            <person name="Brannstrom I.O."/>
            <person name="Guillou S."/>
            <person name="Cros-Aarteil S."/>
            <person name="Calhoun S."/>
            <person name="Haridas S."/>
            <person name="Kuo A."/>
            <person name="Mondo S."/>
            <person name="Pangilinan J."/>
            <person name="Riley R."/>
            <person name="LaButti K."/>
            <person name="Andreopoulos B."/>
            <person name="Lipzen A."/>
            <person name="Chen C."/>
            <person name="Yan M."/>
            <person name="Daum C."/>
            <person name="Ng V."/>
            <person name="Clum A."/>
            <person name="Steindorff A."/>
            <person name="Ohm R.A."/>
            <person name="Martin F."/>
            <person name="Silar P."/>
            <person name="Natvig D.O."/>
            <person name="Lalanne C."/>
            <person name="Gautier V."/>
            <person name="Ament-Velasquez S.L."/>
            <person name="Kruys A."/>
            <person name="Hutchinson M.I."/>
            <person name="Powell A.J."/>
            <person name="Barry K."/>
            <person name="Miller A.N."/>
            <person name="Grigoriev I.V."/>
            <person name="Debuchy R."/>
            <person name="Gladieux P."/>
            <person name="Hiltunen Thoren M."/>
            <person name="Johannesson H."/>
        </authorList>
    </citation>
    <scope>NUCLEOTIDE SEQUENCE</scope>
    <source>
        <strain evidence="7">PSN309</strain>
    </source>
</reference>
<comment type="caution">
    <text evidence="7">The sequence shown here is derived from an EMBL/GenBank/DDBJ whole genome shotgun (WGS) entry which is preliminary data.</text>
</comment>
<dbReference type="PRINTS" id="PR00420">
    <property type="entry name" value="RNGMNOXGNASE"/>
</dbReference>
<gene>
    <name evidence="7" type="ORF">QBC35DRAFT_495020</name>
</gene>
<evidence type="ECO:0000256" key="3">
    <source>
        <dbReference type="ARBA" id="ARBA00022827"/>
    </source>
</evidence>
<name>A0AAN6WWM0_9PEZI</name>
<evidence type="ECO:0000256" key="1">
    <source>
        <dbReference type="ARBA" id="ARBA00007992"/>
    </source>
</evidence>
<dbReference type="GO" id="GO:0016491">
    <property type="term" value="F:oxidoreductase activity"/>
    <property type="evidence" value="ECO:0007669"/>
    <property type="project" value="UniProtKB-KW"/>
</dbReference>
<keyword evidence="8" id="KW-1185">Reference proteome</keyword>
<dbReference type="PANTHER" id="PTHR46720">
    <property type="entry name" value="HYDROXYLASE, PUTATIVE (AFU_ORTHOLOGUE AFUA_3G01460)-RELATED"/>
    <property type="match status" value="1"/>
</dbReference>
<keyword evidence="3" id="KW-0274">FAD</keyword>
<proteinExistence type="inferred from homology"/>
<feature type="domain" description="FAD-binding" evidence="6">
    <location>
        <begin position="14"/>
        <end position="352"/>
    </location>
</feature>
<evidence type="ECO:0000313" key="8">
    <source>
        <dbReference type="Proteomes" id="UP001302126"/>
    </source>
</evidence>
<dbReference type="InterPro" id="IPR036188">
    <property type="entry name" value="FAD/NAD-bd_sf"/>
</dbReference>
<organism evidence="7 8">
    <name type="scientific">Podospora australis</name>
    <dbReference type="NCBI Taxonomy" id="1536484"/>
    <lineage>
        <taxon>Eukaryota</taxon>
        <taxon>Fungi</taxon>
        <taxon>Dikarya</taxon>
        <taxon>Ascomycota</taxon>
        <taxon>Pezizomycotina</taxon>
        <taxon>Sordariomycetes</taxon>
        <taxon>Sordariomycetidae</taxon>
        <taxon>Sordariales</taxon>
        <taxon>Podosporaceae</taxon>
        <taxon>Podospora</taxon>
    </lineage>
</organism>
<dbReference type="Gene3D" id="3.50.50.60">
    <property type="entry name" value="FAD/NAD(P)-binding domain"/>
    <property type="match status" value="1"/>
</dbReference>
<dbReference type="AlphaFoldDB" id="A0AAN6WWM0"/>
<reference evidence="7" key="2">
    <citation type="submission" date="2023-05" db="EMBL/GenBank/DDBJ databases">
        <authorList>
            <consortium name="Lawrence Berkeley National Laboratory"/>
            <person name="Steindorff A."/>
            <person name="Hensen N."/>
            <person name="Bonometti L."/>
            <person name="Westerberg I."/>
            <person name="Brannstrom I.O."/>
            <person name="Guillou S."/>
            <person name="Cros-Aarteil S."/>
            <person name="Calhoun S."/>
            <person name="Haridas S."/>
            <person name="Kuo A."/>
            <person name="Mondo S."/>
            <person name="Pangilinan J."/>
            <person name="Riley R."/>
            <person name="Labutti K."/>
            <person name="Andreopoulos B."/>
            <person name="Lipzen A."/>
            <person name="Chen C."/>
            <person name="Yanf M."/>
            <person name="Daum C."/>
            <person name="Ng V."/>
            <person name="Clum A."/>
            <person name="Ohm R."/>
            <person name="Martin F."/>
            <person name="Silar P."/>
            <person name="Natvig D."/>
            <person name="Lalanne C."/>
            <person name="Gautier V."/>
            <person name="Ament-Velasquez S.L."/>
            <person name="Kruys A."/>
            <person name="Hutchinson M.I."/>
            <person name="Powell A.J."/>
            <person name="Barry K."/>
            <person name="Miller A.N."/>
            <person name="Grigoriev I.V."/>
            <person name="Debuchy R."/>
            <person name="Gladieux P."/>
            <person name="Thoren M.H."/>
            <person name="Johannesson H."/>
        </authorList>
    </citation>
    <scope>NUCLEOTIDE SEQUENCE</scope>
    <source>
        <strain evidence="7">PSN309</strain>
    </source>
</reference>
<protein>
    <submittedName>
        <fullName evidence="7">Salicylate hydroxylase</fullName>
    </submittedName>
</protein>
<evidence type="ECO:0000256" key="5">
    <source>
        <dbReference type="SAM" id="Phobius"/>
    </source>
</evidence>
<dbReference type="GO" id="GO:0071949">
    <property type="term" value="F:FAD binding"/>
    <property type="evidence" value="ECO:0007669"/>
    <property type="project" value="InterPro"/>
</dbReference>
<dbReference type="Pfam" id="PF01494">
    <property type="entry name" value="FAD_binding_3"/>
    <property type="match status" value="1"/>
</dbReference>
<evidence type="ECO:0000256" key="2">
    <source>
        <dbReference type="ARBA" id="ARBA00022630"/>
    </source>
</evidence>
<dbReference type="SUPFAM" id="SSF51905">
    <property type="entry name" value="FAD/NAD(P)-binding domain"/>
    <property type="match status" value="1"/>
</dbReference>
<sequence length="446" mass="48943">MPSAIPTRKEAPFEVAIIGAGIVGVTLSLGLLARNIPFTLYERASSFREIGAGIGFSPNAERAMGLLSPDILSAFKRVANPNGEDYFQWVDGFSSDQNKLMYKLHVGKDGFQGCRRSDILEEWAKLLPANRVQFGKEISSLIDSGTNNGGVRLEFTDGTSAKASVVIGCDGIRSRVRQHVLSKASPSATPGYTRKFCYRALVDMNAAIAKPAIGKGQALTRFMYNGPRAHVITYPVGNNTLMNVLVVLSDPKQNWPEELVKQGKHTADGSKAEVVNAFKEWNPTVREIVELLPEESTLEKWAIFDMAEHRAETYAKGRVCIAGDAAHATGPHLGAGGGLGIEDALCLAGLMEVVQKRCQQDGNDYDEKMVVEAALKAYNDVRYDRTQWVVQATREAVDLFHWTNKEVGSDAEKFGREITQKFHRIWEYDVQGMVKEALGKMDGLAG</sequence>
<evidence type="ECO:0000256" key="4">
    <source>
        <dbReference type="ARBA" id="ARBA00023002"/>
    </source>
</evidence>
<accession>A0AAN6WWM0</accession>
<keyword evidence="5" id="KW-0472">Membrane</keyword>
<keyword evidence="2" id="KW-0285">Flavoprotein</keyword>
<dbReference type="SUPFAM" id="SSF54373">
    <property type="entry name" value="FAD-linked reductases, C-terminal domain"/>
    <property type="match status" value="1"/>
</dbReference>